<keyword evidence="4" id="KW-1185">Reference proteome</keyword>
<dbReference type="Gene3D" id="1.10.340.70">
    <property type="match status" value="1"/>
</dbReference>
<evidence type="ECO:0000313" key="5">
    <source>
        <dbReference type="RefSeq" id="XP_048131619.1"/>
    </source>
</evidence>
<dbReference type="PANTHER" id="PTHR37984">
    <property type="entry name" value="PROTEIN CBG26694"/>
    <property type="match status" value="1"/>
</dbReference>
<organism evidence="4 5">
    <name type="scientific">Rhodamnia argentea</name>
    <dbReference type="NCBI Taxonomy" id="178133"/>
    <lineage>
        <taxon>Eukaryota</taxon>
        <taxon>Viridiplantae</taxon>
        <taxon>Streptophyta</taxon>
        <taxon>Embryophyta</taxon>
        <taxon>Tracheophyta</taxon>
        <taxon>Spermatophyta</taxon>
        <taxon>Magnoliopsida</taxon>
        <taxon>eudicotyledons</taxon>
        <taxon>Gunneridae</taxon>
        <taxon>Pentapetalae</taxon>
        <taxon>rosids</taxon>
        <taxon>malvids</taxon>
        <taxon>Myrtales</taxon>
        <taxon>Myrtaceae</taxon>
        <taxon>Myrtoideae</taxon>
        <taxon>Myrteae</taxon>
        <taxon>Australasian group</taxon>
        <taxon>Rhodamnia</taxon>
    </lineage>
</organism>
<sequence length="350" mass="40616">MRIVLETTRMHQIFTKLNKCEFWLARVAFLGHVISGEGIAVDPSKIEAIMDWPRPTTITEIKSFLGLVGYYRRFVEKFSAIASPMTKLLKKDVKYEWIDKCERIFQELKHKLTTAPVLTILSGPGGFEIYSDTSLRGLGCVLMQHGRKELNMRQCRWIELFKDYDCEILYHLGKANRVANALSRKSAIAQLRMSEWRLLEQVRDSDFKLEICLLSSLVATLRIELDVRTSIKTLQSTDPTIQKILQEDPAKRRVDFQVAEDGIPKFRGCLVVPVDESLREDILSEVHRSAYSIHPGNTKMYQNLKQYYWWNGMKADIAKHVAKCLTRRQVKAQHYKSRGQLQPLEIPKWK</sequence>
<dbReference type="InterPro" id="IPR050951">
    <property type="entry name" value="Retrovirus_Pol_polyprotein"/>
</dbReference>
<evidence type="ECO:0000259" key="3">
    <source>
        <dbReference type="Pfam" id="PF17921"/>
    </source>
</evidence>
<dbReference type="InterPro" id="IPR041588">
    <property type="entry name" value="Integrase_H2C2"/>
</dbReference>
<name>A0ABM3H4W1_9MYRT</name>
<dbReference type="SUPFAM" id="SSF56672">
    <property type="entry name" value="DNA/RNA polymerases"/>
    <property type="match status" value="1"/>
</dbReference>
<dbReference type="InterPro" id="IPR043128">
    <property type="entry name" value="Rev_trsase/Diguanyl_cyclase"/>
</dbReference>
<gene>
    <name evidence="5" type="primary">LOC125314168</name>
</gene>
<evidence type="ECO:0000313" key="4">
    <source>
        <dbReference type="Proteomes" id="UP000827889"/>
    </source>
</evidence>
<dbReference type="GeneID" id="125314168"/>
<dbReference type="PANTHER" id="PTHR37984:SF5">
    <property type="entry name" value="PROTEIN NYNRIN-LIKE"/>
    <property type="match status" value="1"/>
</dbReference>
<dbReference type="InterPro" id="IPR043502">
    <property type="entry name" value="DNA/RNA_pol_sf"/>
</dbReference>
<protein>
    <submittedName>
        <fullName evidence="5">Uncharacterized protein LOC125314168</fullName>
    </submittedName>
</protein>
<feature type="domain" description="Reverse transcriptase/retrotransposon-derived protein RNase H-like" evidence="2">
    <location>
        <begin position="97"/>
        <end position="148"/>
    </location>
</feature>
<dbReference type="InterPro" id="IPR041577">
    <property type="entry name" value="RT_RNaseH_2"/>
</dbReference>
<feature type="domain" description="Integrase zinc-binding" evidence="3">
    <location>
        <begin position="274"/>
        <end position="332"/>
    </location>
</feature>
<accession>A0ABM3H4W1</accession>
<dbReference type="RefSeq" id="XP_048131619.1">
    <property type="nucleotide sequence ID" value="XM_048275662.1"/>
</dbReference>
<dbReference type="Proteomes" id="UP000827889">
    <property type="component" value="Chromosome 3"/>
</dbReference>
<evidence type="ECO:0000256" key="1">
    <source>
        <dbReference type="ARBA" id="ARBA00023268"/>
    </source>
</evidence>
<dbReference type="Pfam" id="PF17919">
    <property type="entry name" value="RT_RNaseH_2"/>
    <property type="match status" value="1"/>
</dbReference>
<dbReference type="Gene3D" id="3.30.70.270">
    <property type="match status" value="2"/>
</dbReference>
<proteinExistence type="predicted"/>
<keyword evidence="1" id="KW-0511">Multifunctional enzyme</keyword>
<reference evidence="5" key="1">
    <citation type="submission" date="2025-08" db="UniProtKB">
        <authorList>
            <consortium name="RefSeq"/>
        </authorList>
    </citation>
    <scope>IDENTIFICATION</scope>
    <source>
        <tissue evidence="5">Leaf</tissue>
    </source>
</reference>
<evidence type="ECO:0000259" key="2">
    <source>
        <dbReference type="Pfam" id="PF17919"/>
    </source>
</evidence>
<dbReference type="Pfam" id="PF17921">
    <property type="entry name" value="Integrase_H2C2"/>
    <property type="match status" value="1"/>
</dbReference>